<sequence length="1128" mass="123107">MPIVDAIRSRRGNPASADYARSPYGQAGYSQGDDSAPQYRSQRRRADAQGYVDSSPAETRGYESPRAYEAPWDVPGEEPDGGRGNRRGTGTPAPWDEGFVSPARGGGRSPRGEVAASTPVDGLNTPTRHPAPQEEPVPQPSRSRRTVAPWDAPDAPDTPAAPVADVPQDNVPASQGSTHGVSADSSWGEPSRGVYRPDDRYQPTQHQHEFRSVEARQAAPRQERQRVERARDASDALWLQHLSQPATSDNLFEPRVSGYGSAGPDPRSGNAGRGQNLPGQPEPPRAAQTPAELRGPEAYDRSGRPEENGTHGQADAPGAFSGHSVQAPVWPDPQDHFGQRGTHGPTDAAPIGQARQNALEGSRSGQGSRNGQDESQDEYGRQIADFRQAFSPRELEAGQAGPDSQLERYGRRDSNGRKAQYGQPDAPEQHSEYSSPDGFGRQDAHGSSGRGDTSGLAGQNAYGELDRGDAYGRVGGDGREDAHGSLGRGDAYSRADELARQEAYGSSGRGDADGRLAEFGHPGEYGDQGRGGANGRQNAYGKTDQGDPYRRADRQEQYDGPDQYARSNSYARPDERDLHGQPDEYGRPGGRGGADQRDLYGPPDDYARQDEYGGPDQRDWHGNPDEYGRSEQYGEEEQYARSGHSGSQNYPGQLDEHGQPGEYGRPEQYSEEEQYARSGHSGTRNHPGTQDRYGRPDEYGQPDQYSPHDRYGIPDQRGQQDQYGHQDRYGRPDSRDGRYPSTGRPPAGPGDAKPGEQGSKPRLAWIDTARGLAIVLVVFIHATQWIQESAISIGVWDDVNEVVSTLRMPLFFMCAGILATKWLYAAWADLFAKKVFFLAWVYLLWQLVGTGQALVAAQITGDQLSPFRMLVSLAMTPARPRFELWFIWALAIFFVVARLCSRFPLAPQLAVGALLGAFAFSSLVPEVNLGWNGVPKYYLFFLIGIYYRPVLLALSNRLTKPLALAAVAGWLAIATLTYLTGVIYLPGVGVVVRIIGLVAGIGVALLLQNVKLLGYLGSRTLPIYLAHTPLLVVMVFVLDQVAETGAVQGIKWFLPILLTLPAVALALLIHDLVMKTPAKVFYEPPAKATQLAHDTVARHPAGRDKMPKSMVPGLHERPFDRQLERILR</sequence>
<name>A0A9X1NGI7_9ACTN</name>
<evidence type="ECO:0000256" key="8">
    <source>
        <dbReference type="SAM" id="Phobius"/>
    </source>
</evidence>
<feature type="transmembrane region" description="Helical" evidence="8">
    <location>
        <begin position="937"/>
        <end position="955"/>
    </location>
</feature>
<feature type="compositionally biased region" description="Low complexity" evidence="7">
    <location>
        <begin position="147"/>
        <end position="173"/>
    </location>
</feature>
<reference evidence="10" key="1">
    <citation type="submission" date="2021-11" db="EMBL/GenBank/DDBJ databases">
        <title>Streptomyces corallinus and Kineosporia corallina sp. nov., two new coral-derived marine actinobacteria.</title>
        <authorList>
            <person name="Buangrab K."/>
            <person name="Sutthacheep M."/>
            <person name="Yeemin T."/>
            <person name="Harunari E."/>
            <person name="Igarashi Y."/>
            <person name="Sripreechasak P."/>
            <person name="Kanchanasin P."/>
            <person name="Tanasupawat S."/>
            <person name="Phongsopitanun W."/>
        </authorList>
    </citation>
    <scope>NUCLEOTIDE SEQUENCE</scope>
    <source>
        <strain evidence="10">JCM 31032</strain>
    </source>
</reference>
<feature type="compositionally biased region" description="Basic and acidic residues" evidence="7">
    <location>
        <begin position="491"/>
        <end position="500"/>
    </location>
</feature>
<feature type="region of interest" description="Disordered" evidence="7">
    <location>
        <begin position="1"/>
        <end position="760"/>
    </location>
</feature>
<feature type="compositionally biased region" description="Basic and acidic residues" evidence="7">
    <location>
        <begin position="605"/>
        <end position="629"/>
    </location>
</feature>
<feature type="compositionally biased region" description="Basic and acidic residues" evidence="7">
    <location>
        <begin position="405"/>
        <end position="416"/>
    </location>
</feature>
<dbReference type="Proteomes" id="UP001138997">
    <property type="component" value="Unassembled WGS sequence"/>
</dbReference>
<accession>A0A9X1NGI7</accession>
<evidence type="ECO:0000256" key="4">
    <source>
        <dbReference type="ARBA" id="ARBA00022692"/>
    </source>
</evidence>
<gene>
    <name evidence="10" type="ORF">LR394_22680</name>
</gene>
<dbReference type="GO" id="GO:0016413">
    <property type="term" value="F:O-acetyltransferase activity"/>
    <property type="evidence" value="ECO:0007669"/>
    <property type="project" value="TreeGrafter"/>
</dbReference>
<feature type="compositionally biased region" description="Polar residues" evidence="7">
    <location>
        <begin position="174"/>
        <end position="185"/>
    </location>
</feature>
<feature type="compositionally biased region" description="Basic and acidic residues" evidence="7">
    <location>
        <begin position="294"/>
        <end position="309"/>
    </location>
</feature>
<feature type="compositionally biased region" description="Polar residues" evidence="7">
    <location>
        <begin position="241"/>
        <end position="250"/>
    </location>
</feature>
<feature type="compositionally biased region" description="Low complexity" evidence="7">
    <location>
        <begin position="361"/>
        <end position="370"/>
    </location>
</feature>
<dbReference type="AlphaFoldDB" id="A0A9X1NGI7"/>
<evidence type="ECO:0000256" key="2">
    <source>
        <dbReference type="ARBA" id="ARBA00007400"/>
    </source>
</evidence>
<comment type="caution">
    <text evidence="10">The sequence shown here is derived from an EMBL/GenBank/DDBJ whole genome shotgun (WGS) entry which is preliminary data.</text>
</comment>
<feature type="compositionally biased region" description="Basic and acidic residues" evidence="7">
    <location>
        <begin position="464"/>
        <end position="483"/>
    </location>
</feature>
<dbReference type="RefSeq" id="WP_231445199.1">
    <property type="nucleotide sequence ID" value="NZ_JAJOMB010000013.1"/>
</dbReference>
<comment type="similarity">
    <text evidence="2">Belongs to the acyltransferase 3 family.</text>
</comment>
<keyword evidence="6 8" id="KW-0472">Membrane</keyword>
<feature type="transmembrane region" description="Helical" evidence="8">
    <location>
        <begin position="990"/>
        <end position="1009"/>
    </location>
</feature>
<evidence type="ECO:0000259" key="9">
    <source>
        <dbReference type="Pfam" id="PF01757"/>
    </source>
</evidence>
<dbReference type="GO" id="GO:0005886">
    <property type="term" value="C:plasma membrane"/>
    <property type="evidence" value="ECO:0007669"/>
    <property type="project" value="UniProtKB-SubCell"/>
</dbReference>
<evidence type="ECO:0000256" key="7">
    <source>
        <dbReference type="SAM" id="MobiDB-lite"/>
    </source>
</evidence>
<evidence type="ECO:0000256" key="1">
    <source>
        <dbReference type="ARBA" id="ARBA00004651"/>
    </source>
</evidence>
<comment type="subcellular location">
    <subcellularLocation>
        <location evidence="1">Cell membrane</location>
        <topology evidence="1">Multi-pass membrane protein</topology>
    </subcellularLocation>
</comment>
<dbReference type="EMBL" id="JAJOMB010000013">
    <property type="protein sequence ID" value="MCD5313718.1"/>
    <property type="molecule type" value="Genomic_DNA"/>
</dbReference>
<evidence type="ECO:0000313" key="11">
    <source>
        <dbReference type="Proteomes" id="UP001138997"/>
    </source>
</evidence>
<organism evidence="10 11">
    <name type="scientific">Kineosporia babensis</name>
    <dbReference type="NCBI Taxonomy" id="499548"/>
    <lineage>
        <taxon>Bacteria</taxon>
        <taxon>Bacillati</taxon>
        <taxon>Actinomycetota</taxon>
        <taxon>Actinomycetes</taxon>
        <taxon>Kineosporiales</taxon>
        <taxon>Kineosporiaceae</taxon>
        <taxon>Kineosporia</taxon>
    </lineage>
</organism>
<feature type="compositionally biased region" description="Basic and acidic residues" evidence="7">
    <location>
        <begin position="221"/>
        <end position="234"/>
    </location>
</feature>
<evidence type="ECO:0000313" key="10">
    <source>
        <dbReference type="EMBL" id="MCD5313718.1"/>
    </source>
</evidence>
<feature type="compositionally biased region" description="Basic and acidic residues" evidence="7">
    <location>
        <begin position="544"/>
        <end position="557"/>
    </location>
</feature>
<keyword evidence="4 8" id="KW-0812">Transmembrane</keyword>
<evidence type="ECO:0000256" key="6">
    <source>
        <dbReference type="ARBA" id="ARBA00023136"/>
    </source>
</evidence>
<keyword evidence="10" id="KW-0012">Acyltransferase</keyword>
<evidence type="ECO:0000256" key="3">
    <source>
        <dbReference type="ARBA" id="ARBA00022475"/>
    </source>
</evidence>
<keyword evidence="10" id="KW-0808">Transferase</keyword>
<dbReference type="GO" id="GO:0009246">
    <property type="term" value="P:enterobacterial common antigen biosynthetic process"/>
    <property type="evidence" value="ECO:0007669"/>
    <property type="project" value="TreeGrafter"/>
</dbReference>
<feature type="transmembrane region" description="Helical" evidence="8">
    <location>
        <begin position="880"/>
        <end position="897"/>
    </location>
</feature>
<feature type="compositionally biased region" description="Basic and acidic residues" evidence="7">
    <location>
        <begin position="572"/>
        <end position="586"/>
    </location>
</feature>
<feature type="compositionally biased region" description="Basic and acidic residues" evidence="7">
    <location>
        <begin position="724"/>
        <end position="738"/>
    </location>
</feature>
<keyword evidence="5 8" id="KW-1133">Transmembrane helix</keyword>
<feature type="transmembrane region" description="Helical" evidence="8">
    <location>
        <begin position="806"/>
        <end position="824"/>
    </location>
</feature>
<keyword evidence="3" id="KW-1003">Cell membrane</keyword>
<keyword evidence="11" id="KW-1185">Reference proteome</keyword>
<feature type="transmembrane region" description="Helical" evidence="8">
    <location>
        <begin position="836"/>
        <end position="860"/>
    </location>
</feature>
<feature type="transmembrane region" description="Helical" evidence="8">
    <location>
        <begin position="909"/>
        <end position="931"/>
    </location>
</feature>
<dbReference type="Pfam" id="PF01757">
    <property type="entry name" value="Acyl_transf_3"/>
    <property type="match status" value="1"/>
</dbReference>
<dbReference type="PANTHER" id="PTHR40074:SF2">
    <property type="entry name" value="O-ACETYLTRANSFERASE WECH"/>
    <property type="match status" value="1"/>
</dbReference>
<feature type="transmembrane region" description="Helical" evidence="8">
    <location>
        <begin position="962"/>
        <end position="984"/>
    </location>
</feature>
<dbReference type="InterPro" id="IPR002656">
    <property type="entry name" value="Acyl_transf_3_dom"/>
</dbReference>
<dbReference type="PANTHER" id="PTHR40074">
    <property type="entry name" value="O-ACETYLTRANSFERASE WECH"/>
    <property type="match status" value="1"/>
</dbReference>
<protein>
    <submittedName>
        <fullName evidence="10">Acyltransferase family protein</fullName>
    </submittedName>
</protein>
<evidence type="ECO:0000256" key="5">
    <source>
        <dbReference type="ARBA" id="ARBA00022989"/>
    </source>
</evidence>
<feature type="domain" description="Acyltransferase 3" evidence="9">
    <location>
        <begin position="764"/>
        <end position="1069"/>
    </location>
</feature>
<feature type="compositionally biased region" description="Basic and acidic residues" evidence="7">
    <location>
        <begin position="195"/>
        <end position="214"/>
    </location>
</feature>
<proteinExistence type="inferred from homology"/>
<feature type="transmembrane region" description="Helical" evidence="8">
    <location>
        <begin position="1021"/>
        <end position="1038"/>
    </location>
</feature>
<feature type="transmembrane region" description="Helical" evidence="8">
    <location>
        <begin position="1050"/>
        <end position="1069"/>
    </location>
</feature>